<dbReference type="Pfam" id="PF07331">
    <property type="entry name" value="TctB"/>
    <property type="match status" value="1"/>
</dbReference>
<keyword evidence="1" id="KW-1133">Transmembrane helix</keyword>
<sequence>MQHQLGEDPASHAPRPASKFKKDYYGGALLIVVGLAAVYAGVGYRVGELAHMGPGFFPVALGALLALTGLLIAVSARGEKSAEGASEEAASHGHPGGMPDLRGGICIILGILAFLLFGEYGGLLPATFAIVFISALGDRDNTLTEALLLSLAMCFIAVVVFWWALKLQLPLFQWGG</sequence>
<dbReference type="RefSeq" id="WP_126023828.1">
    <property type="nucleotide sequence ID" value="NZ_RXFT01000010.1"/>
</dbReference>
<evidence type="ECO:0000259" key="2">
    <source>
        <dbReference type="Pfam" id="PF07331"/>
    </source>
</evidence>
<gene>
    <name evidence="3" type="ORF">EJP67_21925</name>
</gene>
<dbReference type="OrthoDB" id="8965982at2"/>
<dbReference type="Proteomes" id="UP000281118">
    <property type="component" value="Unassembled WGS sequence"/>
</dbReference>
<keyword evidence="1" id="KW-0472">Membrane</keyword>
<feature type="transmembrane region" description="Helical" evidence="1">
    <location>
        <begin position="24"/>
        <end position="44"/>
    </location>
</feature>
<evidence type="ECO:0000313" key="3">
    <source>
        <dbReference type="EMBL" id="RUR69719.1"/>
    </source>
</evidence>
<comment type="caution">
    <text evidence="3">The sequence shown here is derived from an EMBL/GenBank/DDBJ whole genome shotgun (WGS) entry which is preliminary data.</text>
</comment>
<organism evidence="3 4">
    <name type="scientific">Variovorax guangxiensis</name>
    <dbReference type="NCBI Taxonomy" id="1775474"/>
    <lineage>
        <taxon>Bacteria</taxon>
        <taxon>Pseudomonadati</taxon>
        <taxon>Pseudomonadota</taxon>
        <taxon>Betaproteobacteria</taxon>
        <taxon>Burkholderiales</taxon>
        <taxon>Comamonadaceae</taxon>
        <taxon>Variovorax</taxon>
    </lineage>
</organism>
<protein>
    <submittedName>
        <fullName evidence="3">Tripartite tricarboxylate transporter TctB family protein</fullName>
    </submittedName>
</protein>
<dbReference type="InterPro" id="IPR009936">
    <property type="entry name" value="DUF1468"/>
</dbReference>
<keyword evidence="1" id="KW-0812">Transmembrane</keyword>
<feature type="transmembrane region" description="Helical" evidence="1">
    <location>
        <begin position="105"/>
        <end position="134"/>
    </location>
</feature>
<reference evidence="3 4" key="1">
    <citation type="submission" date="2018-12" db="EMBL/GenBank/DDBJ databases">
        <title>The genome sequences of Variovorax guangxiensis DSM 27352.</title>
        <authorList>
            <person name="Gao J."/>
            <person name="Sun J."/>
        </authorList>
    </citation>
    <scope>NUCLEOTIDE SEQUENCE [LARGE SCALE GENOMIC DNA]</scope>
    <source>
        <strain evidence="3 4">DSM 27352</strain>
    </source>
</reference>
<evidence type="ECO:0000313" key="4">
    <source>
        <dbReference type="Proteomes" id="UP000281118"/>
    </source>
</evidence>
<accession>A0A3S0XH06</accession>
<name>A0A3S0XH06_9BURK</name>
<feature type="transmembrane region" description="Helical" evidence="1">
    <location>
        <begin position="146"/>
        <end position="165"/>
    </location>
</feature>
<feature type="domain" description="DUF1468" evidence="2">
    <location>
        <begin position="27"/>
        <end position="170"/>
    </location>
</feature>
<feature type="transmembrane region" description="Helical" evidence="1">
    <location>
        <begin position="56"/>
        <end position="76"/>
    </location>
</feature>
<evidence type="ECO:0000256" key="1">
    <source>
        <dbReference type="SAM" id="Phobius"/>
    </source>
</evidence>
<proteinExistence type="predicted"/>
<dbReference type="EMBL" id="RXFT01000010">
    <property type="protein sequence ID" value="RUR69719.1"/>
    <property type="molecule type" value="Genomic_DNA"/>
</dbReference>
<dbReference type="AlphaFoldDB" id="A0A3S0XH06"/>